<reference evidence="2 3" key="1">
    <citation type="submission" date="2020-04" db="EMBL/GenBank/DDBJ databases">
        <authorList>
            <person name="De Canck E."/>
        </authorList>
    </citation>
    <scope>NUCLEOTIDE SEQUENCE [LARGE SCALE GENOMIC DNA]</scope>
    <source>
        <strain evidence="2 3">LMG 29739</strain>
    </source>
</reference>
<dbReference type="Gene3D" id="3.50.50.60">
    <property type="entry name" value="FAD/NAD(P)-binding domain"/>
    <property type="match status" value="1"/>
</dbReference>
<evidence type="ECO:0000313" key="3">
    <source>
        <dbReference type="Proteomes" id="UP000494329"/>
    </source>
</evidence>
<dbReference type="InterPro" id="IPR002938">
    <property type="entry name" value="FAD-bd"/>
</dbReference>
<dbReference type="Gene3D" id="3.30.9.100">
    <property type="match status" value="1"/>
</dbReference>
<dbReference type="Proteomes" id="UP000494329">
    <property type="component" value="Unassembled WGS sequence"/>
</dbReference>
<dbReference type="EMBL" id="CADIKF010000014">
    <property type="protein sequence ID" value="CAB3755746.1"/>
    <property type="molecule type" value="Genomic_DNA"/>
</dbReference>
<dbReference type="InterPro" id="IPR050816">
    <property type="entry name" value="Flavin-dep_Halogenase_NPB"/>
</dbReference>
<dbReference type="Pfam" id="PF01494">
    <property type="entry name" value="FAD_binding_3"/>
    <property type="match status" value="1"/>
</dbReference>
<dbReference type="InterPro" id="IPR036188">
    <property type="entry name" value="FAD/NAD-bd_sf"/>
</dbReference>
<name>A0A6J5DS72_9BURK</name>
<dbReference type="RefSeq" id="WP_175111000.1">
    <property type="nucleotide sequence ID" value="NZ_CADIKF010000014.1"/>
</dbReference>
<dbReference type="PANTHER" id="PTHR43747:SF1">
    <property type="entry name" value="SLR1998 PROTEIN"/>
    <property type="match status" value="1"/>
</dbReference>
<evidence type="ECO:0000259" key="1">
    <source>
        <dbReference type="Pfam" id="PF01494"/>
    </source>
</evidence>
<protein>
    <submittedName>
        <fullName evidence="2">Epoxidase LasC</fullName>
        <ecNumber evidence="2">1.14.13.-</ecNumber>
    </submittedName>
</protein>
<proteinExistence type="predicted"/>
<dbReference type="EC" id="1.14.13.-" evidence="2"/>
<keyword evidence="2" id="KW-0560">Oxidoreductase</keyword>
<evidence type="ECO:0000313" key="2">
    <source>
        <dbReference type="EMBL" id="CAB3755746.1"/>
    </source>
</evidence>
<feature type="domain" description="FAD-binding" evidence="1">
    <location>
        <begin position="9"/>
        <end position="349"/>
    </location>
</feature>
<sequence>MSKKWKGRQAVVIGAGVSGLVAASALADHFERIVVLERDELEGAAPRAGVPQGKHPHVLLAGGLIAVNELLPGFTRSAVQSGGHTVDAGMDAQVELPGLPALPRNPLGIHLVAMSRPRMEFVMRTRLEERRNVSLAGGGRQIAILGEPDGGAVTAVSYENRDGERQMLSAELIVDATGRGTPTIEFLKSVGLPEPEETVIGVDVNYATALYDVPAAALPDFTTSITLAEAPEKSRCGCTVLREDGLWFVLLVSRGADKSPADEDAFVAFSQDLRTKTTYDLIKSGKRRGEIARYSFVESRRRHFNRMPAFPRGLIPLGDSVCRLNPVYGHGMTVAAKEAVVLRDVLAAHAVHDDPLAGIGRDYLQRIESVIDDPWTMSSIPDLIYPGTRGQRPENLQQMLEYQFALSNAATRDPALHKLYVETLQLIKPASVLNSPEVMEKVKALNA</sequence>
<keyword evidence="3" id="KW-1185">Reference proteome</keyword>
<dbReference type="PANTHER" id="PTHR43747">
    <property type="entry name" value="FAD-BINDING PROTEIN"/>
    <property type="match status" value="1"/>
</dbReference>
<dbReference type="GO" id="GO:0016491">
    <property type="term" value="F:oxidoreductase activity"/>
    <property type="evidence" value="ECO:0007669"/>
    <property type="project" value="UniProtKB-KW"/>
</dbReference>
<dbReference type="AlphaFoldDB" id="A0A6J5DS72"/>
<dbReference type="GO" id="GO:0071949">
    <property type="term" value="F:FAD binding"/>
    <property type="evidence" value="ECO:0007669"/>
    <property type="project" value="InterPro"/>
</dbReference>
<gene>
    <name evidence="2" type="ORF">LMG29739_02281</name>
</gene>
<accession>A0A6J5DS72</accession>
<dbReference type="SUPFAM" id="SSF51905">
    <property type="entry name" value="FAD/NAD(P)-binding domain"/>
    <property type="match status" value="1"/>
</dbReference>
<organism evidence="2 3">
    <name type="scientific">Paraburkholderia solisilvae</name>
    <dbReference type="NCBI Taxonomy" id="624376"/>
    <lineage>
        <taxon>Bacteria</taxon>
        <taxon>Pseudomonadati</taxon>
        <taxon>Pseudomonadota</taxon>
        <taxon>Betaproteobacteria</taxon>
        <taxon>Burkholderiales</taxon>
        <taxon>Burkholderiaceae</taxon>
        <taxon>Paraburkholderia</taxon>
    </lineage>
</organism>